<accession>A0A8J0SQB2</accession>
<gene>
    <name evidence="2 3" type="primary">LOC105947533</name>
</gene>
<reference evidence="2" key="1">
    <citation type="submission" date="2025-08" db="UniProtKB">
        <authorList>
            <consortium name="RefSeq"/>
        </authorList>
    </citation>
    <scope>IDENTIFICATION</scope>
    <source>
        <strain evidence="2">Nigerian</strain>
        <tissue evidence="2">Liver and blood</tissue>
    </source>
</reference>
<evidence type="ECO:0000313" key="1">
    <source>
        <dbReference type="Proteomes" id="UP000008143"/>
    </source>
</evidence>
<sequence>MRGPTALLLETLREVAEQFGVPLAREKTEGPTTCLKFLGIEIDTSRQECRLPMDKVIKLKEEEYARQARKVTLKQLQSLLGKLNFACRIIPMGRVFSRRLPLATAGVRQPHHFIRLNQGHKSDLTVWSNFLQDFNGKVYWLENTVENSEISLFTDAVGSTGFGAFFAGKWCMANWPQEWAKGRLTSNLAFLELFPIVVAVELWGQALSNKSVLFRSDNMAVVLAVNNLTSSSRPVLSLLRHLVLRCLQLNIKFRAKHIPGEINEIADALSRFQWDRFRFLAPEAEQEGERCPDIVWRVVSQVPFNARYGSWDTPSYTGLKGGHQFVRPMVNWVSRCLR</sequence>
<dbReference type="Xenbase" id="XB-GENE-29089603">
    <property type="gene designation" value="LOC105947533"/>
</dbReference>
<dbReference type="OMA" id="EWIAKTH"/>
<keyword evidence="1" id="KW-1185">Reference proteome</keyword>
<dbReference type="Proteomes" id="UP000008143">
    <property type="component" value="Chromosome 6"/>
</dbReference>
<dbReference type="SUPFAM" id="SSF56672">
    <property type="entry name" value="DNA/RNA polymerases"/>
    <property type="match status" value="1"/>
</dbReference>
<dbReference type="PANTHER" id="PTHR33050:SF8">
    <property type="entry name" value="REVERSE TRANSCRIPTASE DOMAIN-CONTAINING PROTEIN"/>
    <property type="match status" value="1"/>
</dbReference>
<organism evidence="1 2">
    <name type="scientific">Xenopus tropicalis</name>
    <name type="common">Western clawed frog</name>
    <name type="synonym">Silurana tropicalis</name>
    <dbReference type="NCBI Taxonomy" id="8364"/>
    <lineage>
        <taxon>Eukaryota</taxon>
        <taxon>Metazoa</taxon>
        <taxon>Chordata</taxon>
        <taxon>Craniata</taxon>
        <taxon>Vertebrata</taxon>
        <taxon>Euteleostomi</taxon>
        <taxon>Amphibia</taxon>
        <taxon>Batrachia</taxon>
        <taxon>Anura</taxon>
        <taxon>Pipoidea</taxon>
        <taxon>Pipidae</taxon>
        <taxon>Xenopodinae</taxon>
        <taxon>Xenopus</taxon>
        <taxon>Silurana</taxon>
    </lineage>
</organism>
<dbReference type="CDD" id="cd09275">
    <property type="entry name" value="RNase_HI_RT_DIRS1"/>
    <property type="match status" value="1"/>
</dbReference>
<dbReference type="AlphaFoldDB" id="A0A8J0SQB2"/>
<name>A0A8J0SQB2_XENTR</name>
<dbReference type="PANTHER" id="PTHR33050">
    <property type="entry name" value="REVERSE TRANSCRIPTASE DOMAIN-CONTAINING PROTEIN"/>
    <property type="match status" value="1"/>
</dbReference>
<evidence type="ECO:0000313" key="2">
    <source>
        <dbReference type="RefSeq" id="XP_012820493.1"/>
    </source>
</evidence>
<protein>
    <submittedName>
        <fullName evidence="2">Uncharacterized protein LOC105947533</fullName>
    </submittedName>
</protein>
<dbReference type="KEGG" id="xtr:105947533"/>
<dbReference type="RefSeq" id="XP_012820493.1">
    <property type="nucleotide sequence ID" value="XM_012965039.3"/>
</dbReference>
<dbReference type="InterPro" id="IPR052055">
    <property type="entry name" value="Hepadnavirus_pol/RT"/>
</dbReference>
<dbReference type="InterPro" id="IPR043502">
    <property type="entry name" value="DNA/RNA_pol_sf"/>
</dbReference>
<evidence type="ECO:0000313" key="3">
    <source>
        <dbReference type="Xenbase" id="XB-GENE-29089603"/>
    </source>
</evidence>
<dbReference type="GeneID" id="105947533"/>
<dbReference type="AGR" id="Xenbase:XB-GENE-29089603"/>
<proteinExistence type="predicted"/>
<dbReference type="OrthoDB" id="411544at2759"/>